<evidence type="ECO:0000256" key="5">
    <source>
        <dbReference type="ARBA" id="ARBA00022553"/>
    </source>
</evidence>
<dbReference type="Pfam" id="PF00072">
    <property type="entry name" value="Response_reg"/>
    <property type="match status" value="1"/>
</dbReference>
<dbReference type="Pfam" id="PF00512">
    <property type="entry name" value="HisKA"/>
    <property type="match status" value="1"/>
</dbReference>
<evidence type="ECO:0000256" key="13">
    <source>
        <dbReference type="ARBA" id="ARBA00023136"/>
    </source>
</evidence>
<dbReference type="STRING" id="89187.ISM_06925"/>
<dbReference type="HOGENOM" id="CLU_000445_114_15_5"/>
<dbReference type="SMART" id="SM00388">
    <property type="entry name" value="HisKA"/>
    <property type="match status" value="1"/>
</dbReference>
<dbReference type="CDD" id="cd00082">
    <property type="entry name" value="HisKA"/>
    <property type="match status" value="1"/>
</dbReference>
<evidence type="ECO:0000313" key="18">
    <source>
        <dbReference type="EMBL" id="EAP78008.1"/>
    </source>
</evidence>
<evidence type="ECO:0000256" key="11">
    <source>
        <dbReference type="ARBA" id="ARBA00022989"/>
    </source>
</evidence>
<dbReference type="InterPro" id="IPR005467">
    <property type="entry name" value="His_kinase_dom"/>
</dbReference>
<dbReference type="InterPro" id="IPR011006">
    <property type="entry name" value="CheY-like_superfamily"/>
</dbReference>
<dbReference type="PRINTS" id="PR00344">
    <property type="entry name" value="BCTRLSENSOR"/>
</dbReference>
<evidence type="ECO:0000256" key="10">
    <source>
        <dbReference type="ARBA" id="ARBA00022840"/>
    </source>
</evidence>
<evidence type="ECO:0000256" key="12">
    <source>
        <dbReference type="ARBA" id="ARBA00023012"/>
    </source>
</evidence>
<dbReference type="GO" id="GO:0005886">
    <property type="term" value="C:plasma membrane"/>
    <property type="evidence" value="ECO:0007669"/>
    <property type="project" value="UniProtKB-SubCell"/>
</dbReference>
<feature type="modified residue" description="4-aspartylphosphate" evidence="14">
    <location>
        <position position="644"/>
    </location>
</feature>
<dbReference type="Pfam" id="PF02518">
    <property type="entry name" value="HATPase_c"/>
    <property type="match status" value="1"/>
</dbReference>
<feature type="domain" description="Histidine kinase" evidence="16">
    <location>
        <begin position="222"/>
        <end position="442"/>
    </location>
</feature>
<dbReference type="Gene3D" id="3.30.450.20">
    <property type="entry name" value="PAS domain"/>
    <property type="match status" value="1"/>
</dbReference>
<dbReference type="GO" id="GO:0005524">
    <property type="term" value="F:ATP binding"/>
    <property type="evidence" value="ECO:0007669"/>
    <property type="project" value="UniProtKB-KW"/>
</dbReference>
<evidence type="ECO:0000256" key="7">
    <source>
        <dbReference type="ARBA" id="ARBA00022692"/>
    </source>
</evidence>
<dbReference type="InterPro" id="IPR003594">
    <property type="entry name" value="HATPase_dom"/>
</dbReference>
<evidence type="ECO:0000256" key="14">
    <source>
        <dbReference type="PROSITE-ProRule" id="PRU00169"/>
    </source>
</evidence>
<evidence type="ECO:0000256" key="2">
    <source>
        <dbReference type="ARBA" id="ARBA00004651"/>
    </source>
</evidence>
<dbReference type="SUPFAM" id="SSF47384">
    <property type="entry name" value="Homodimeric domain of signal transducing histidine kinase"/>
    <property type="match status" value="1"/>
</dbReference>
<dbReference type="FunFam" id="3.30.565.10:FF:000010">
    <property type="entry name" value="Sensor histidine kinase RcsC"/>
    <property type="match status" value="1"/>
</dbReference>
<dbReference type="InterPro" id="IPR004358">
    <property type="entry name" value="Sig_transdc_His_kin-like_C"/>
</dbReference>
<dbReference type="SUPFAM" id="SSF55874">
    <property type="entry name" value="ATPase domain of HSP90 chaperone/DNA topoisomerase II/histidine kinase"/>
    <property type="match status" value="1"/>
</dbReference>
<evidence type="ECO:0000256" key="8">
    <source>
        <dbReference type="ARBA" id="ARBA00022741"/>
    </source>
</evidence>
<protein>
    <recommendedName>
        <fullName evidence="3">histidine kinase</fullName>
        <ecNumber evidence="3">2.7.13.3</ecNumber>
    </recommendedName>
</protein>
<evidence type="ECO:0000256" key="4">
    <source>
        <dbReference type="ARBA" id="ARBA00022475"/>
    </source>
</evidence>
<dbReference type="PANTHER" id="PTHR45339:SF1">
    <property type="entry name" value="HYBRID SIGNAL TRANSDUCTION HISTIDINE KINASE J"/>
    <property type="match status" value="1"/>
</dbReference>
<dbReference type="InterPro" id="IPR036097">
    <property type="entry name" value="HisK_dim/P_sf"/>
</dbReference>
<dbReference type="EMBL" id="AALY01000001">
    <property type="protein sequence ID" value="EAP78008.1"/>
    <property type="molecule type" value="Genomic_DNA"/>
</dbReference>
<keyword evidence="19" id="KW-1185">Reference proteome</keyword>
<evidence type="ECO:0000259" key="17">
    <source>
        <dbReference type="PROSITE" id="PS50110"/>
    </source>
</evidence>
<dbReference type="eggNOG" id="COG5002">
    <property type="taxonomic scope" value="Bacteria"/>
</dbReference>
<accession>A3SKX7</accession>
<comment type="subcellular location">
    <subcellularLocation>
        <location evidence="2">Cell membrane</location>
        <topology evidence="2">Multi-pass membrane protein</topology>
    </subcellularLocation>
</comment>
<feature type="coiled-coil region" evidence="15">
    <location>
        <begin position="7"/>
        <end position="80"/>
    </location>
</feature>
<evidence type="ECO:0000256" key="9">
    <source>
        <dbReference type="ARBA" id="ARBA00022777"/>
    </source>
</evidence>
<evidence type="ECO:0000313" key="19">
    <source>
        <dbReference type="Proteomes" id="UP000005954"/>
    </source>
</evidence>
<dbReference type="Pfam" id="PF12860">
    <property type="entry name" value="PAS_7"/>
    <property type="match status" value="1"/>
</dbReference>
<dbReference type="InterPro" id="IPR035965">
    <property type="entry name" value="PAS-like_dom_sf"/>
</dbReference>
<evidence type="ECO:0000256" key="1">
    <source>
        <dbReference type="ARBA" id="ARBA00000085"/>
    </source>
</evidence>
<keyword evidence="5 14" id="KW-0597">Phosphoprotein</keyword>
<keyword evidence="15" id="KW-0175">Coiled coil</keyword>
<dbReference type="PANTHER" id="PTHR45339">
    <property type="entry name" value="HYBRID SIGNAL TRANSDUCTION HISTIDINE KINASE J"/>
    <property type="match status" value="1"/>
</dbReference>
<dbReference type="Proteomes" id="UP000005954">
    <property type="component" value="Unassembled WGS sequence"/>
</dbReference>
<evidence type="ECO:0000259" key="16">
    <source>
        <dbReference type="PROSITE" id="PS50109"/>
    </source>
</evidence>
<keyword evidence="12" id="KW-0902">Two-component regulatory system</keyword>
<proteinExistence type="predicted"/>
<dbReference type="GO" id="GO:0000155">
    <property type="term" value="F:phosphorelay sensor kinase activity"/>
    <property type="evidence" value="ECO:0007669"/>
    <property type="project" value="InterPro"/>
</dbReference>
<dbReference type="InterPro" id="IPR036890">
    <property type="entry name" value="HATPase_C_sf"/>
</dbReference>
<comment type="caution">
    <text evidence="18">The sequence shown here is derived from an EMBL/GenBank/DDBJ whole genome shotgun (WGS) entry which is preliminary data.</text>
</comment>
<keyword evidence="11" id="KW-1133">Transmembrane helix</keyword>
<evidence type="ECO:0000256" key="15">
    <source>
        <dbReference type="SAM" id="Coils"/>
    </source>
</evidence>
<dbReference type="PROSITE" id="PS50109">
    <property type="entry name" value="HIS_KIN"/>
    <property type="match status" value="1"/>
</dbReference>
<dbReference type="InterPro" id="IPR003661">
    <property type="entry name" value="HisK_dim/P_dom"/>
</dbReference>
<organism evidence="18 19">
    <name type="scientific">Roseovarius nubinhibens (strain ATCC BAA-591 / DSM 15170 / ISM)</name>
    <dbReference type="NCBI Taxonomy" id="89187"/>
    <lineage>
        <taxon>Bacteria</taxon>
        <taxon>Pseudomonadati</taxon>
        <taxon>Pseudomonadota</taxon>
        <taxon>Alphaproteobacteria</taxon>
        <taxon>Rhodobacterales</taxon>
        <taxon>Roseobacteraceae</taxon>
        <taxon>Roseovarius</taxon>
    </lineage>
</organism>
<sequence>MGLVAKLTQERRARLAAERLLEQKQAELFAANRQLGKHARALSEEIVETRERVRSIEDENARVRDELSSANDRIQLVERRLWQSIETIPDGFALFDEDGRLVMANRAYLLPFDGLTAVGPGVSYMEMLQFCTEEGIVDIGDMAPAAWREYMRERWQSDAPGPRIVRLWNGRAIRLLDQRAPSGDMVSLALDITAEVRSKEVLRRAKHRAEAASRAKSAFLANMSHEIRTPMNGVMGMADLLRETDLDEDQALYATTIRNSAEALLGIINDVLDYSKVEADRLSLQLDGFDLERCLHEIILLMQPKARDQGVDVWLDYDLFLPTRLRGDGGRIRQVLTNLIGNAVKFTPEGHVLIRVVGVSAEGRAEIHVTVEDTGIGIAPDKIGHVFGEFNQVEEAQNRRFEGTGLGLAIAQKLIRLMGGEIWVESAPGQGSVFGFTITLDIEEPQGQEPCRLPEGLRQVVVAGRPEGARMILERQLAQLGLAVQSCHGAEALADALGAGGDLVIVIHEGEAWTDRALRKLPPDLPVIVMAASRGAWTGTRGQLLQMPVARHELCAALGRVGQAVGQVEPEKTVPQRVEPPPKPEPVSPQLRKLRVLAAEDNRTNRLVFEKMVKALAIELRFAENGREAVAGYAAFEPDIIFMDISMPEMDGKEASRAIRRHEGHGAHVPIVAMTAHAMQGDEADIRAAGIDHYLTKPLRKPELIARMAAAVGPGIAPIEPEAAISPDG</sequence>
<keyword evidence="4" id="KW-1003">Cell membrane</keyword>
<dbReference type="OrthoDB" id="9801651at2"/>
<keyword evidence="7" id="KW-0812">Transmembrane</keyword>
<dbReference type="InterPro" id="IPR001789">
    <property type="entry name" value="Sig_transdc_resp-reg_receiver"/>
</dbReference>
<dbReference type="AlphaFoldDB" id="A3SKX7"/>
<dbReference type="EC" id="2.7.13.3" evidence="3"/>
<dbReference type="FunFam" id="1.10.287.130:FF:000003">
    <property type="entry name" value="Histidine kinase"/>
    <property type="match status" value="1"/>
</dbReference>
<dbReference type="SMART" id="SM00387">
    <property type="entry name" value="HATPase_c"/>
    <property type="match status" value="1"/>
</dbReference>
<dbReference type="SUPFAM" id="SSF55785">
    <property type="entry name" value="PYP-like sensor domain (PAS domain)"/>
    <property type="match status" value="1"/>
</dbReference>
<keyword evidence="9 18" id="KW-0418">Kinase</keyword>
<comment type="catalytic activity">
    <reaction evidence="1">
        <text>ATP + protein L-histidine = ADP + protein N-phospho-L-histidine.</text>
        <dbReference type="EC" id="2.7.13.3"/>
    </reaction>
</comment>
<feature type="domain" description="Response regulatory" evidence="17">
    <location>
        <begin position="595"/>
        <end position="712"/>
    </location>
</feature>
<dbReference type="SMART" id="SM00448">
    <property type="entry name" value="REC"/>
    <property type="match status" value="1"/>
</dbReference>
<dbReference type="RefSeq" id="WP_009813409.1">
    <property type="nucleotide sequence ID" value="NZ_CH724156.1"/>
</dbReference>
<keyword evidence="10" id="KW-0067">ATP-binding</keyword>
<evidence type="ECO:0000256" key="6">
    <source>
        <dbReference type="ARBA" id="ARBA00022679"/>
    </source>
</evidence>
<gene>
    <name evidence="18" type="ORF">ISM_06925</name>
</gene>
<dbReference type="CDD" id="cd16922">
    <property type="entry name" value="HATPase_EvgS-ArcB-TorS-like"/>
    <property type="match status" value="1"/>
</dbReference>
<dbReference type="CDD" id="cd17546">
    <property type="entry name" value="REC_hyHK_CKI1_RcsC-like"/>
    <property type="match status" value="1"/>
</dbReference>
<dbReference type="PROSITE" id="PS50110">
    <property type="entry name" value="RESPONSE_REGULATORY"/>
    <property type="match status" value="1"/>
</dbReference>
<dbReference type="Gene3D" id="1.10.287.130">
    <property type="match status" value="1"/>
</dbReference>
<dbReference type="SUPFAM" id="SSF52172">
    <property type="entry name" value="CheY-like"/>
    <property type="match status" value="1"/>
</dbReference>
<dbReference type="Gene3D" id="3.30.565.10">
    <property type="entry name" value="Histidine kinase-like ATPase, C-terminal domain"/>
    <property type="match status" value="1"/>
</dbReference>
<keyword evidence="13" id="KW-0472">Membrane</keyword>
<keyword evidence="6" id="KW-0808">Transferase</keyword>
<reference evidence="18 19" key="1">
    <citation type="submission" date="2005-12" db="EMBL/GenBank/DDBJ databases">
        <authorList>
            <person name="Moran M.A."/>
            <person name="Ferriera S."/>
            <person name="Johnson J."/>
            <person name="Kravitz S."/>
            <person name="Halpern A."/>
            <person name="Remington K."/>
            <person name="Beeson K."/>
            <person name="Tran B."/>
            <person name="Rogers Y.-H."/>
            <person name="Friedman R."/>
            <person name="Venter J.C."/>
        </authorList>
    </citation>
    <scope>NUCLEOTIDE SEQUENCE [LARGE SCALE GENOMIC DNA]</scope>
    <source>
        <strain evidence="19">ATCC BAA-591 / DSM 15170 / ISM</strain>
    </source>
</reference>
<dbReference type="Gene3D" id="3.40.50.2300">
    <property type="match status" value="1"/>
</dbReference>
<name>A3SKX7_ROSNI</name>
<keyword evidence="8" id="KW-0547">Nucleotide-binding</keyword>
<evidence type="ECO:0000256" key="3">
    <source>
        <dbReference type="ARBA" id="ARBA00012438"/>
    </source>
</evidence>